<feature type="non-terminal residue" evidence="2">
    <location>
        <position position="1"/>
    </location>
</feature>
<evidence type="ECO:0000313" key="2">
    <source>
        <dbReference type="EMBL" id="CAF1709966.1"/>
    </source>
</evidence>
<feature type="region of interest" description="Disordered" evidence="1">
    <location>
        <begin position="1"/>
        <end position="37"/>
    </location>
</feature>
<accession>A0A816IMX8</accession>
<dbReference type="Proteomes" id="UP001295469">
    <property type="component" value="Chromosome C03"/>
</dbReference>
<reference evidence="2" key="1">
    <citation type="submission" date="2021-01" db="EMBL/GenBank/DDBJ databases">
        <authorList>
            <consortium name="Genoscope - CEA"/>
            <person name="William W."/>
        </authorList>
    </citation>
    <scope>NUCLEOTIDE SEQUENCE</scope>
</reference>
<dbReference type="AlphaFoldDB" id="A0A816IMX8"/>
<sequence length="37" mass="3927">IRLRTPTGSVERGRPAFGDSGRSPAATGEISIRRSKS</sequence>
<protein>
    <submittedName>
        <fullName evidence="2">(rape) hypothetical protein</fullName>
    </submittedName>
</protein>
<evidence type="ECO:0000256" key="1">
    <source>
        <dbReference type="SAM" id="MobiDB-lite"/>
    </source>
</evidence>
<organism evidence="2">
    <name type="scientific">Brassica napus</name>
    <name type="common">Rape</name>
    <dbReference type="NCBI Taxonomy" id="3708"/>
    <lineage>
        <taxon>Eukaryota</taxon>
        <taxon>Viridiplantae</taxon>
        <taxon>Streptophyta</taxon>
        <taxon>Embryophyta</taxon>
        <taxon>Tracheophyta</taxon>
        <taxon>Spermatophyta</taxon>
        <taxon>Magnoliopsida</taxon>
        <taxon>eudicotyledons</taxon>
        <taxon>Gunneridae</taxon>
        <taxon>Pentapetalae</taxon>
        <taxon>rosids</taxon>
        <taxon>malvids</taxon>
        <taxon>Brassicales</taxon>
        <taxon>Brassicaceae</taxon>
        <taxon>Brassiceae</taxon>
        <taxon>Brassica</taxon>
    </lineage>
</organism>
<proteinExistence type="predicted"/>
<gene>
    <name evidence="2" type="ORF">DARMORV10_C03P77520.1</name>
</gene>
<dbReference type="EMBL" id="HG994367">
    <property type="protein sequence ID" value="CAF1709966.1"/>
    <property type="molecule type" value="Genomic_DNA"/>
</dbReference>
<name>A0A816IMX8_BRANA</name>